<reference evidence="1" key="1">
    <citation type="submission" date="2020-05" db="EMBL/GenBank/DDBJ databases">
        <title>Large-scale comparative analyses of tick genomes elucidate their genetic diversity and vector capacities.</title>
        <authorList>
            <person name="Jia N."/>
            <person name="Wang J."/>
            <person name="Shi W."/>
            <person name="Du L."/>
            <person name="Sun Y."/>
            <person name="Zhan W."/>
            <person name="Jiang J."/>
            <person name="Wang Q."/>
            <person name="Zhang B."/>
            <person name="Ji P."/>
            <person name="Sakyi L.B."/>
            <person name="Cui X."/>
            <person name="Yuan T."/>
            <person name="Jiang B."/>
            <person name="Yang W."/>
            <person name="Lam T.T.-Y."/>
            <person name="Chang Q."/>
            <person name="Ding S."/>
            <person name="Wang X."/>
            <person name="Zhu J."/>
            <person name="Ruan X."/>
            <person name="Zhao L."/>
            <person name="Wei J."/>
            <person name="Que T."/>
            <person name="Du C."/>
            <person name="Cheng J."/>
            <person name="Dai P."/>
            <person name="Han X."/>
            <person name="Huang E."/>
            <person name="Gao Y."/>
            <person name="Liu J."/>
            <person name="Shao H."/>
            <person name="Ye R."/>
            <person name="Li L."/>
            <person name="Wei W."/>
            <person name="Wang X."/>
            <person name="Wang C."/>
            <person name="Yang T."/>
            <person name="Huo Q."/>
            <person name="Li W."/>
            <person name="Guo W."/>
            <person name="Chen H."/>
            <person name="Zhou L."/>
            <person name="Ni X."/>
            <person name="Tian J."/>
            <person name="Zhou Y."/>
            <person name="Sheng Y."/>
            <person name="Liu T."/>
            <person name="Pan Y."/>
            <person name="Xia L."/>
            <person name="Li J."/>
            <person name="Zhao F."/>
            <person name="Cao W."/>
        </authorList>
    </citation>
    <scope>NUCLEOTIDE SEQUENCE</scope>
    <source>
        <strain evidence="1">Dsil-2018</strain>
    </source>
</reference>
<organism evidence="1 2">
    <name type="scientific">Dermacentor silvarum</name>
    <name type="common">Tick</name>
    <dbReference type="NCBI Taxonomy" id="543639"/>
    <lineage>
        <taxon>Eukaryota</taxon>
        <taxon>Metazoa</taxon>
        <taxon>Ecdysozoa</taxon>
        <taxon>Arthropoda</taxon>
        <taxon>Chelicerata</taxon>
        <taxon>Arachnida</taxon>
        <taxon>Acari</taxon>
        <taxon>Parasitiformes</taxon>
        <taxon>Ixodida</taxon>
        <taxon>Ixodoidea</taxon>
        <taxon>Ixodidae</taxon>
        <taxon>Rhipicephalinae</taxon>
        <taxon>Dermacentor</taxon>
    </lineage>
</organism>
<keyword evidence="2" id="KW-1185">Reference proteome</keyword>
<proteinExistence type="predicted"/>
<evidence type="ECO:0000313" key="2">
    <source>
        <dbReference type="Proteomes" id="UP000821865"/>
    </source>
</evidence>
<gene>
    <name evidence="1" type="ORF">HPB49_017166</name>
</gene>
<accession>A0ACB8CAF3</accession>
<dbReference type="Proteomes" id="UP000821865">
    <property type="component" value="Chromosome 8"/>
</dbReference>
<evidence type="ECO:0000313" key="1">
    <source>
        <dbReference type="EMBL" id="KAH7937887.1"/>
    </source>
</evidence>
<name>A0ACB8CAF3_DERSI</name>
<sequence length="386" mass="38798">MWKVAISALCFVVLAHAGTLRGGFGGVGLGGLGGAGLGAGLGVGLGAGTYGGGYAGGYGGHGGGYRGGYGGLVGGGLVGGVGGLGGGYYGGGGRGYYGGGGYRSYADETPKPYNFGYVAQGPDGTSSRQEVADGSGTVQGVYTISTAEGGQRTVKYAADAGGFRASVDTNEPGTQNESPADVALRSSQPHASVLASKYGPAGGAGGYRARNKRIMIKTAVIALCLAQWASCQFPQFPQRFLPQTLPKPVLVPVVTGGGGPVPVGWSPYSFAYDAVGLDGSSTRSESGDAQGRVTGFYTITTAEGSRRRVSYVADENGFRATVDTNEHGTADEAPADVVWRSTAPKVHGGGLTRPAGASGAQAAFYPAGAGQVQQQQQPFRYPFSKA</sequence>
<comment type="caution">
    <text evidence="1">The sequence shown here is derived from an EMBL/GenBank/DDBJ whole genome shotgun (WGS) entry which is preliminary data.</text>
</comment>
<protein>
    <submittedName>
        <fullName evidence="1">Uncharacterized protein</fullName>
    </submittedName>
</protein>
<dbReference type="EMBL" id="CM023477">
    <property type="protein sequence ID" value="KAH7937887.1"/>
    <property type="molecule type" value="Genomic_DNA"/>
</dbReference>